<dbReference type="SUPFAM" id="SSF160631">
    <property type="entry name" value="SMI1/KNR4-like"/>
    <property type="match status" value="1"/>
</dbReference>
<protein>
    <recommendedName>
        <fullName evidence="2">Knr4/Smi1-like domain-containing protein</fullName>
    </recommendedName>
</protein>
<dbReference type="Pfam" id="PF09346">
    <property type="entry name" value="SMI1_KNR4"/>
    <property type="match status" value="1"/>
</dbReference>
<feature type="region of interest" description="Disordered" evidence="1">
    <location>
        <begin position="117"/>
        <end position="138"/>
    </location>
</feature>
<dbReference type="PATRIC" id="fig|749414.3.peg.8556"/>
<dbReference type="HOGENOM" id="CLU_513799_0_0_11"/>
<evidence type="ECO:0000256" key="1">
    <source>
        <dbReference type="SAM" id="MobiDB-lite"/>
    </source>
</evidence>
<gene>
    <name evidence="3" type="ordered locus">SBI_08314</name>
</gene>
<dbReference type="InterPro" id="IPR051873">
    <property type="entry name" value="KNR4/SMI1_regulator"/>
</dbReference>
<dbReference type="InterPro" id="IPR018958">
    <property type="entry name" value="Knr4/Smi1-like_dom"/>
</dbReference>
<dbReference type="RefSeq" id="WP_014180882.1">
    <property type="nucleotide sequence ID" value="NC_016582.1"/>
</dbReference>
<dbReference type="AlphaFoldDB" id="D7BR82"/>
<evidence type="ECO:0000259" key="2">
    <source>
        <dbReference type="SMART" id="SM00860"/>
    </source>
</evidence>
<dbReference type="STRING" id="749414.SBI_08314"/>
<feature type="domain" description="Knr4/Smi1-like" evidence="2">
    <location>
        <begin position="174"/>
        <end position="319"/>
    </location>
</feature>
<dbReference type="PANTHER" id="PTHR47432">
    <property type="entry name" value="CELL WALL ASSEMBLY REGULATOR SMI1"/>
    <property type="match status" value="1"/>
</dbReference>
<feature type="region of interest" description="Disordered" evidence="1">
    <location>
        <begin position="340"/>
        <end position="384"/>
    </location>
</feature>
<accession>D7BR82</accession>
<evidence type="ECO:0000313" key="4">
    <source>
        <dbReference type="Proteomes" id="UP000000377"/>
    </source>
</evidence>
<dbReference type="EMBL" id="CP002047">
    <property type="protein sequence ID" value="ADI11432.1"/>
    <property type="molecule type" value="Genomic_DNA"/>
</dbReference>
<sequence>MTSPQNPQITALLQQVAHSMAKGAPPGWQRASISARADRHAIGGHGVVSVLANGRTRPGSMRTPKQLKRVFELDGTRAAELTIEVVVYPDGRFEALTSRAIVLQPQGPGHVYVLRPDVRPPDAGDMQSGPADPTQAGDPQEAVRLLWAYLRKRAEIFGWEPGRLEHFEDVLPAPWNAEEIEDYERKLGAPLPDDLRALYAVADGDGGDSGARLFDRHIWLDLDQLVSFRHADRWWAAGDTWQYHTLGSVRSDGLPQARARSSADRPGWIIFAESTGGDFLAVDMDPAEGGRPGQVIRVGLHHDDGPVYVADSVTELLRLQLAALERGDYECDAASEELRIDAGLPELPGDTIEDADGEKDSERHSEEGGGPEGAGAASEAPVHHAHVTCDAELSPLAGQPTLAAVTVRSTEPVTLAPLRDCPQLYGLDLSGAAVRDVEVAARIPGLRYLAMRPEQWRELIERAGPPPALAAAVLAGVSSDVSSDVSSPETLAEWAAGLGGDQGDIRYYTGRLPGQAPDHAPDHR</sequence>
<dbReference type="eggNOG" id="COG4282">
    <property type="taxonomic scope" value="Bacteria"/>
</dbReference>
<dbReference type="KEGG" id="sbh:SBI_08314"/>
<proteinExistence type="predicted"/>
<dbReference type="PANTHER" id="PTHR47432:SF1">
    <property type="entry name" value="CELL WALL ASSEMBLY REGULATOR SMI1"/>
    <property type="match status" value="1"/>
</dbReference>
<dbReference type="Proteomes" id="UP000000377">
    <property type="component" value="Chromosome"/>
</dbReference>
<keyword evidence="4" id="KW-1185">Reference proteome</keyword>
<dbReference type="InterPro" id="IPR037883">
    <property type="entry name" value="Knr4/Smi1-like_sf"/>
</dbReference>
<evidence type="ECO:0000313" key="3">
    <source>
        <dbReference type="EMBL" id="ADI11432.1"/>
    </source>
</evidence>
<name>D7BR82_STRBB</name>
<dbReference type="SMART" id="SM00860">
    <property type="entry name" value="SMI1_KNR4"/>
    <property type="match status" value="1"/>
</dbReference>
<reference evidence="3 4" key="1">
    <citation type="journal article" date="2010" name="J. Bacteriol.">
        <title>Genome sequence of the milbemycin-producing bacterium Streptomyces bingchenggensis.</title>
        <authorList>
            <person name="Wang X.J."/>
            <person name="Yan Y.J."/>
            <person name="Zhang B."/>
            <person name="An J."/>
            <person name="Wang J.J."/>
            <person name="Tian J."/>
            <person name="Jiang L."/>
            <person name="Chen Y.H."/>
            <person name="Huang S.X."/>
            <person name="Yin M."/>
            <person name="Zhang J."/>
            <person name="Gao A.L."/>
            <person name="Liu C.X."/>
            <person name="Zhu Z.X."/>
            <person name="Xiang W.S."/>
        </authorList>
    </citation>
    <scope>NUCLEOTIDE SEQUENCE [LARGE SCALE GENOMIC DNA]</scope>
    <source>
        <strain evidence="3 4">BCW-1</strain>
    </source>
</reference>
<feature type="compositionally biased region" description="Basic and acidic residues" evidence="1">
    <location>
        <begin position="358"/>
        <end position="367"/>
    </location>
</feature>
<organism evidence="3 4">
    <name type="scientific">Streptomyces bingchenggensis (strain BCW-1)</name>
    <dbReference type="NCBI Taxonomy" id="749414"/>
    <lineage>
        <taxon>Bacteria</taxon>
        <taxon>Bacillati</taxon>
        <taxon>Actinomycetota</taxon>
        <taxon>Actinomycetes</taxon>
        <taxon>Kitasatosporales</taxon>
        <taxon>Streptomycetaceae</taxon>
        <taxon>Streptomyces</taxon>
    </lineage>
</organism>